<accession>J4KSF5</accession>
<gene>
    <name evidence="2" type="ORF">NT02SARS_1060</name>
</gene>
<dbReference type="SUPFAM" id="SSF143517">
    <property type="entry name" value="TRCF domain-like"/>
    <property type="match status" value="1"/>
</dbReference>
<dbReference type="Pfam" id="PF03461">
    <property type="entry name" value="TRCF"/>
    <property type="match status" value="1"/>
</dbReference>
<evidence type="ECO:0000313" key="3">
    <source>
        <dbReference type="Proteomes" id="UP000010116"/>
    </source>
</evidence>
<protein>
    <submittedName>
        <fullName evidence="2">Transcription-repair-coupling factor</fullName>
    </submittedName>
</protein>
<feature type="domain" description="Transcription-repair-coupling factor C-terminal" evidence="1">
    <location>
        <begin position="24"/>
        <end position="124"/>
    </location>
</feature>
<organism evidence="2 3">
    <name type="scientific">SAR86 cluster bacterium SAR86B</name>
    <dbReference type="NCBI Taxonomy" id="1123867"/>
    <lineage>
        <taxon>Bacteria</taxon>
        <taxon>Pseudomonadati</taxon>
        <taxon>Pseudomonadota</taxon>
        <taxon>Gammaproteobacteria</taxon>
        <taxon>SAR86 cluster</taxon>
    </lineage>
</organism>
<dbReference type="HOGENOM" id="CLU_1617866_0_0_6"/>
<evidence type="ECO:0000313" key="2">
    <source>
        <dbReference type="EMBL" id="EJP72614.1"/>
    </source>
</evidence>
<dbReference type="Gene3D" id="3.90.1150.50">
    <property type="entry name" value="Transcription-repair-coupling factor, D7 domain"/>
    <property type="match status" value="1"/>
</dbReference>
<dbReference type="SMART" id="SM00982">
    <property type="entry name" value="TRCF"/>
    <property type="match status" value="1"/>
</dbReference>
<dbReference type="Proteomes" id="UP000010116">
    <property type="component" value="Unassembled WGS sequence"/>
</dbReference>
<proteinExistence type="predicted"/>
<dbReference type="AlphaFoldDB" id="J4KSF5"/>
<dbReference type="EMBL" id="JH611190">
    <property type="protein sequence ID" value="EJP72614.1"/>
    <property type="molecule type" value="Genomic_DNA"/>
</dbReference>
<dbReference type="GO" id="GO:0006281">
    <property type="term" value="P:DNA repair"/>
    <property type="evidence" value="ECO:0007669"/>
    <property type="project" value="InterPro"/>
</dbReference>
<dbReference type="InterPro" id="IPR005118">
    <property type="entry name" value="TRCF_C"/>
</dbReference>
<reference evidence="2 3" key="1">
    <citation type="journal article" date="2012" name="ISME J.">
        <title>Genomic insights to SAR86, an abundant and uncultivated marine bacterial lineage.</title>
        <authorList>
            <person name="Dupont C.L."/>
            <person name="Rusch D.B."/>
            <person name="Yooseph S."/>
            <person name="Lombardo M.J."/>
            <person name="Richter R.A."/>
            <person name="Valas R."/>
            <person name="Novotny M."/>
            <person name="Yee-Greenbaum J."/>
            <person name="Selengut J.D."/>
            <person name="Haft D.H."/>
            <person name="Halpern A.L."/>
            <person name="Lasken R.S."/>
            <person name="Nealson K."/>
            <person name="Friedman R."/>
            <person name="Venter J.C."/>
        </authorList>
    </citation>
    <scope>NUCLEOTIDE SEQUENCE [LARGE SCALE GENOMIC DNA]</scope>
</reference>
<sequence>MTLYLSMLKEAINGNNSINVFRSNINFYDSAYIPSDYLPSTVERLKIYKVIDEVKTFDNLVKARLNLEDRCGKLPQEVQNLFKNEEIKIKCKVLKFSKIMSTSKQTKITIDLPIESKIQTKLINLITKNTSLFILKNNELIYKLNENDPSIRRSKINNILDDLL</sequence>
<dbReference type="InterPro" id="IPR037235">
    <property type="entry name" value="TRCF-like_C_D7"/>
</dbReference>
<evidence type="ECO:0000259" key="1">
    <source>
        <dbReference type="SMART" id="SM00982"/>
    </source>
</evidence>
<name>J4KSF5_9GAMM</name>